<organism evidence="1 2">
    <name type="scientific">Byssothecium circinans</name>
    <dbReference type="NCBI Taxonomy" id="147558"/>
    <lineage>
        <taxon>Eukaryota</taxon>
        <taxon>Fungi</taxon>
        <taxon>Dikarya</taxon>
        <taxon>Ascomycota</taxon>
        <taxon>Pezizomycotina</taxon>
        <taxon>Dothideomycetes</taxon>
        <taxon>Pleosporomycetidae</taxon>
        <taxon>Pleosporales</taxon>
        <taxon>Massarineae</taxon>
        <taxon>Massarinaceae</taxon>
        <taxon>Byssothecium</taxon>
    </lineage>
</organism>
<accession>A0A6A5U7M0</accession>
<reference evidence="1" key="1">
    <citation type="journal article" date="2020" name="Stud. Mycol.">
        <title>101 Dothideomycetes genomes: a test case for predicting lifestyles and emergence of pathogens.</title>
        <authorList>
            <person name="Haridas S."/>
            <person name="Albert R."/>
            <person name="Binder M."/>
            <person name="Bloem J."/>
            <person name="Labutti K."/>
            <person name="Salamov A."/>
            <person name="Andreopoulos B."/>
            <person name="Baker S."/>
            <person name="Barry K."/>
            <person name="Bills G."/>
            <person name="Bluhm B."/>
            <person name="Cannon C."/>
            <person name="Castanera R."/>
            <person name="Culley D."/>
            <person name="Daum C."/>
            <person name="Ezra D."/>
            <person name="Gonzalez J."/>
            <person name="Henrissat B."/>
            <person name="Kuo A."/>
            <person name="Liang C."/>
            <person name="Lipzen A."/>
            <person name="Lutzoni F."/>
            <person name="Magnuson J."/>
            <person name="Mondo S."/>
            <person name="Nolan M."/>
            <person name="Ohm R."/>
            <person name="Pangilinan J."/>
            <person name="Park H.-J."/>
            <person name="Ramirez L."/>
            <person name="Alfaro M."/>
            <person name="Sun H."/>
            <person name="Tritt A."/>
            <person name="Yoshinaga Y."/>
            <person name="Zwiers L.-H."/>
            <person name="Turgeon B."/>
            <person name="Goodwin S."/>
            <person name="Spatafora J."/>
            <person name="Crous P."/>
            <person name="Grigoriev I."/>
        </authorList>
    </citation>
    <scope>NUCLEOTIDE SEQUENCE</scope>
    <source>
        <strain evidence="1">CBS 675.92</strain>
    </source>
</reference>
<sequence>MSLGPHRQPFRNQSLPTVTTVDAAGFARTTVVQPRTLYAFDNARLSYGDSHVNVGDSRLNVGDARRASMAGPYNGGVMIDDVIITAIDVNTIVRITNERSVDNANPAAPSFISAERLALANTDKAAWIRDVLPFIASRTFVISSNVDIDFFCDMMVSATLPNAFAHVKSVQFDRFFWFSGVKDNRTANPALLAATRLPSLERLSITLHTAGLTKSCYGERQRVQLEAIDVIKSKALKICHIEEVVKQYDLAKIFDCENLKILEIKCVDSEIIKPYCGSFNPLTVFWQLKTWFQGNFRAAGRQVAVGAEVLKNLD</sequence>
<evidence type="ECO:0000313" key="2">
    <source>
        <dbReference type="Proteomes" id="UP000800035"/>
    </source>
</evidence>
<dbReference type="AlphaFoldDB" id="A0A6A5U7M0"/>
<dbReference type="EMBL" id="ML976982">
    <property type="protein sequence ID" value="KAF1960921.1"/>
    <property type="molecule type" value="Genomic_DNA"/>
</dbReference>
<protein>
    <submittedName>
        <fullName evidence="1">Uncharacterized protein</fullName>
    </submittedName>
</protein>
<dbReference type="OrthoDB" id="3794650at2759"/>
<proteinExistence type="predicted"/>
<evidence type="ECO:0000313" key="1">
    <source>
        <dbReference type="EMBL" id="KAF1960921.1"/>
    </source>
</evidence>
<keyword evidence="2" id="KW-1185">Reference proteome</keyword>
<dbReference type="Proteomes" id="UP000800035">
    <property type="component" value="Unassembled WGS sequence"/>
</dbReference>
<name>A0A6A5U7M0_9PLEO</name>
<gene>
    <name evidence="1" type="ORF">CC80DRAFT_489152</name>
</gene>